<feature type="non-terminal residue" evidence="14">
    <location>
        <position position="296"/>
    </location>
</feature>
<evidence type="ECO:0000256" key="6">
    <source>
        <dbReference type="ARBA" id="ARBA00022806"/>
    </source>
</evidence>
<evidence type="ECO:0000313" key="14">
    <source>
        <dbReference type="EMBL" id="HER44376.1"/>
    </source>
</evidence>
<dbReference type="Gene3D" id="3.40.50.300">
    <property type="entry name" value="P-loop containing nucleotide triphosphate hydrolases"/>
    <property type="match status" value="1"/>
</dbReference>
<dbReference type="EC" id="5.6.2.3" evidence="10"/>
<dbReference type="SUPFAM" id="SSF48024">
    <property type="entry name" value="N-terminal domain of DnaB helicase"/>
    <property type="match status" value="1"/>
</dbReference>
<dbReference type="PROSITE" id="PS51199">
    <property type="entry name" value="SF4_HELICASE"/>
    <property type="match status" value="1"/>
</dbReference>
<dbReference type="GO" id="GO:0006269">
    <property type="term" value="P:DNA replication, synthesis of primer"/>
    <property type="evidence" value="ECO:0007669"/>
    <property type="project" value="UniProtKB-KW"/>
</dbReference>
<comment type="similarity">
    <text evidence="1">Belongs to the helicase family. DnaB subfamily.</text>
</comment>
<accession>A0A7V2AW66</accession>
<keyword evidence="4" id="KW-0547">Nucleotide-binding</keyword>
<gene>
    <name evidence="14" type="ORF">ENO08_07950</name>
</gene>
<feature type="region of interest" description="Disordered" evidence="12">
    <location>
        <begin position="1"/>
        <end position="34"/>
    </location>
</feature>
<name>A0A7V2AW66_UNCEI</name>
<evidence type="ECO:0000256" key="1">
    <source>
        <dbReference type="ARBA" id="ARBA00008428"/>
    </source>
</evidence>
<dbReference type="InterPro" id="IPR007693">
    <property type="entry name" value="DNA_helicase_DnaB-like_N"/>
</dbReference>
<organism evidence="14">
    <name type="scientific">Eiseniibacteriota bacterium</name>
    <dbReference type="NCBI Taxonomy" id="2212470"/>
    <lineage>
        <taxon>Bacteria</taxon>
        <taxon>Candidatus Eiseniibacteriota</taxon>
    </lineage>
</organism>
<feature type="compositionally biased region" description="Basic and acidic residues" evidence="12">
    <location>
        <begin position="7"/>
        <end position="24"/>
    </location>
</feature>
<evidence type="ECO:0000259" key="13">
    <source>
        <dbReference type="PROSITE" id="PS51199"/>
    </source>
</evidence>
<dbReference type="GO" id="GO:0005829">
    <property type="term" value="C:cytosol"/>
    <property type="evidence" value="ECO:0007669"/>
    <property type="project" value="TreeGrafter"/>
</dbReference>
<evidence type="ECO:0000256" key="2">
    <source>
        <dbReference type="ARBA" id="ARBA00022515"/>
    </source>
</evidence>
<evidence type="ECO:0000256" key="11">
    <source>
        <dbReference type="ARBA" id="ARBA00048954"/>
    </source>
</evidence>
<dbReference type="AlphaFoldDB" id="A0A7V2AW66"/>
<dbReference type="EMBL" id="DSEC01000572">
    <property type="protein sequence ID" value="HER44376.1"/>
    <property type="molecule type" value="Genomic_DNA"/>
</dbReference>
<keyword evidence="2" id="KW-0639">Primosome</keyword>
<dbReference type="SUPFAM" id="SSF52540">
    <property type="entry name" value="P-loop containing nucleoside triphosphate hydrolases"/>
    <property type="match status" value="1"/>
</dbReference>
<sequence length="296" mass="32847">MPSSRRGASERQQRGDRVTDDMNEKSGPGKVPPQALDAERAVLGGILLEAEAATKAIEIVSPDDFYRPAHGMMFKAMITLFMRREPIDVMTLTEELRKTGELERIGGAAALTDLVDSVPTAANIEYYAKIVLEKSLLRRLISASREIVEECYRAGENADVILDEAEQRIFKVSESRASQGFFHIKDVLKDRFEEIQKVHESRKSVTGLSSGFIDLDKYTAGFHPGDLVIVAGRPSMGKTSFALNIAQHVGLVERRPVAIFSLEMSKELLVQRMLCSEAQVDAQKVRMGFTSAKDIE</sequence>
<evidence type="ECO:0000256" key="10">
    <source>
        <dbReference type="ARBA" id="ARBA00044969"/>
    </source>
</evidence>
<dbReference type="Gene3D" id="1.10.860.10">
    <property type="entry name" value="DNAb Helicase, Chain A"/>
    <property type="match status" value="1"/>
</dbReference>
<dbReference type="FunFam" id="1.10.860.10:FF:000001">
    <property type="entry name" value="Replicative DNA helicase"/>
    <property type="match status" value="1"/>
</dbReference>
<dbReference type="InterPro" id="IPR007694">
    <property type="entry name" value="DNA_helicase_DnaB-like_C"/>
</dbReference>
<dbReference type="GO" id="GO:0003677">
    <property type="term" value="F:DNA binding"/>
    <property type="evidence" value="ECO:0007669"/>
    <property type="project" value="UniProtKB-KW"/>
</dbReference>
<keyword evidence="3" id="KW-0235">DNA replication</keyword>
<keyword evidence="7" id="KW-0067">ATP-binding</keyword>
<protein>
    <recommendedName>
        <fullName evidence="10">DNA 5'-3' helicase</fullName>
        <ecNumber evidence="10">5.6.2.3</ecNumber>
    </recommendedName>
</protein>
<comment type="caution">
    <text evidence="14">The sequence shown here is derived from an EMBL/GenBank/DDBJ whole genome shotgun (WGS) entry which is preliminary data.</text>
</comment>
<reference evidence="14" key="1">
    <citation type="journal article" date="2020" name="mSystems">
        <title>Genome- and Community-Level Interaction Insights into Carbon Utilization and Element Cycling Functions of Hydrothermarchaeota in Hydrothermal Sediment.</title>
        <authorList>
            <person name="Zhou Z."/>
            <person name="Liu Y."/>
            <person name="Xu W."/>
            <person name="Pan J."/>
            <person name="Luo Z.H."/>
            <person name="Li M."/>
        </authorList>
    </citation>
    <scope>NUCLEOTIDE SEQUENCE [LARGE SCALE GENOMIC DNA]</scope>
    <source>
        <strain evidence="14">SpSt-1233</strain>
    </source>
</reference>
<dbReference type="GO" id="GO:0016787">
    <property type="term" value="F:hydrolase activity"/>
    <property type="evidence" value="ECO:0007669"/>
    <property type="project" value="UniProtKB-KW"/>
</dbReference>
<evidence type="ECO:0000256" key="8">
    <source>
        <dbReference type="ARBA" id="ARBA00023125"/>
    </source>
</evidence>
<evidence type="ECO:0000256" key="12">
    <source>
        <dbReference type="SAM" id="MobiDB-lite"/>
    </source>
</evidence>
<dbReference type="GO" id="GO:0043139">
    <property type="term" value="F:5'-3' DNA helicase activity"/>
    <property type="evidence" value="ECO:0007669"/>
    <property type="project" value="UniProtKB-EC"/>
</dbReference>
<evidence type="ECO:0000256" key="7">
    <source>
        <dbReference type="ARBA" id="ARBA00022840"/>
    </source>
</evidence>
<dbReference type="InterPro" id="IPR036185">
    <property type="entry name" value="DNA_heli_DnaB-like_N_sf"/>
</dbReference>
<dbReference type="InterPro" id="IPR016136">
    <property type="entry name" value="DNA_helicase_N/primase_C"/>
</dbReference>
<keyword evidence="8" id="KW-0238">DNA-binding</keyword>
<evidence type="ECO:0000256" key="5">
    <source>
        <dbReference type="ARBA" id="ARBA00022801"/>
    </source>
</evidence>
<dbReference type="Pfam" id="PF00772">
    <property type="entry name" value="DnaB"/>
    <property type="match status" value="1"/>
</dbReference>
<dbReference type="PANTHER" id="PTHR30153:SF2">
    <property type="entry name" value="REPLICATIVE DNA HELICASE"/>
    <property type="match status" value="1"/>
</dbReference>
<evidence type="ECO:0000256" key="3">
    <source>
        <dbReference type="ARBA" id="ARBA00022705"/>
    </source>
</evidence>
<evidence type="ECO:0000256" key="9">
    <source>
        <dbReference type="ARBA" id="ARBA00023235"/>
    </source>
</evidence>
<evidence type="ECO:0000256" key="4">
    <source>
        <dbReference type="ARBA" id="ARBA00022741"/>
    </source>
</evidence>
<dbReference type="Pfam" id="PF03796">
    <property type="entry name" value="DnaB_C"/>
    <property type="match status" value="1"/>
</dbReference>
<comment type="catalytic activity">
    <reaction evidence="11">
        <text>ATP + H2O = ADP + phosphate + H(+)</text>
        <dbReference type="Rhea" id="RHEA:13065"/>
        <dbReference type="ChEBI" id="CHEBI:15377"/>
        <dbReference type="ChEBI" id="CHEBI:15378"/>
        <dbReference type="ChEBI" id="CHEBI:30616"/>
        <dbReference type="ChEBI" id="CHEBI:43474"/>
        <dbReference type="ChEBI" id="CHEBI:456216"/>
        <dbReference type="EC" id="5.6.2.3"/>
    </reaction>
</comment>
<dbReference type="GO" id="GO:0005524">
    <property type="term" value="F:ATP binding"/>
    <property type="evidence" value="ECO:0007669"/>
    <property type="project" value="UniProtKB-KW"/>
</dbReference>
<dbReference type="GO" id="GO:1990077">
    <property type="term" value="C:primosome complex"/>
    <property type="evidence" value="ECO:0007669"/>
    <property type="project" value="UniProtKB-KW"/>
</dbReference>
<keyword evidence="5" id="KW-0378">Hydrolase</keyword>
<keyword evidence="9" id="KW-0413">Isomerase</keyword>
<dbReference type="InterPro" id="IPR027417">
    <property type="entry name" value="P-loop_NTPase"/>
</dbReference>
<dbReference type="Proteomes" id="UP000886069">
    <property type="component" value="Unassembled WGS sequence"/>
</dbReference>
<dbReference type="PANTHER" id="PTHR30153">
    <property type="entry name" value="REPLICATIVE DNA HELICASE DNAB"/>
    <property type="match status" value="1"/>
</dbReference>
<keyword evidence="6 14" id="KW-0347">Helicase</keyword>
<feature type="domain" description="SF4 helicase" evidence="13">
    <location>
        <begin position="201"/>
        <end position="296"/>
    </location>
</feature>
<proteinExistence type="inferred from homology"/>